<reference evidence="1" key="1">
    <citation type="journal article" date="2015" name="Nature">
        <title>Complex archaea that bridge the gap between prokaryotes and eukaryotes.</title>
        <authorList>
            <person name="Spang A."/>
            <person name="Saw J.H."/>
            <person name="Jorgensen S.L."/>
            <person name="Zaremba-Niedzwiedzka K."/>
            <person name="Martijn J."/>
            <person name="Lind A.E."/>
            <person name="van Eijk R."/>
            <person name="Schleper C."/>
            <person name="Guy L."/>
            <person name="Ettema T.J."/>
        </authorList>
    </citation>
    <scope>NUCLEOTIDE SEQUENCE</scope>
</reference>
<organism evidence="1">
    <name type="scientific">marine sediment metagenome</name>
    <dbReference type="NCBI Taxonomy" id="412755"/>
    <lineage>
        <taxon>unclassified sequences</taxon>
        <taxon>metagenomes</taxon>
        <taxon>ecological metagenomes</taxon>
    </lineage>
</organism>
<gene>
    <name evidence="1" type="ORF">LCGC14_3099960</name>
</gene>
<comment type="caution">
    <text evidence="1">The sequence shown here is derived from an EMBL/GenBank/DDBJ whole genome shotgun (WGS) entry which is preliminary data.</text>
</comment>
<dbReference type="EMBL" id="LAZR01066768">
    <property type="protein sequence ID" value="KKK52929.1"/>
    <property type="molecule type" value="Genomic_DNA"/>
</dbReference>
<accession>A0A0F8YFK3</accession>
<name>A0A0F8YFK3_9ZZZZ</name>
<protein>
    <submittedName>
        <fullName evidence="1">Uncharacterized protein</fullName>
    </submittedName>
</protein>
<proteinExistence type="predicted"/>
<evidence type="ECO:0000313" key="1">
    <source>
        <dbReference type="EMBL" id="KKK52929.1"/>
    </source>
</evidence>
<dbReference type="AlphaFoldDB" id="A0A0F8YFK3"/>
<sequence>MRLYVLAGVDYEKCGLDFIINKCQLRELETPTEDQKLKAKVIRYYDELRW</sequence>